<feature type="region of interest" description="Disordered" evidence="1">
    <location>
        <begin position="1"/>
        <end position="230"/>
    </location>
</feature>
<dbReference type="RefSeq" id="XP_025342301.1">
    <property type="nucleotide sequence ID" value="XM_025484086.1"/>
</dbReference>
<dbReference type="OrthoDB" id="5600002at2759"/>
<keyword evidence="3" id="KW-1185">Reference proteome</keyword>
<proteinExistence type="predicted"/>
<feature type="compositionally biased region" description="Basic and acidic residues" evidence="1">
    <location>
        <begin position="192"/>
        <end position="208"/>
    </location>
</feature>
<dbReference type="STRING" id="45357.A0A2V1AWW9"/>
<evidence type="ECO:0000313" key="2">
    <source>
        <dbReference type="EMBL" id="PVH21361.1"/>
    </source>
</evidence>
<reference evidence="2 3" key="1">
    <citation type="submission" date="2017-12" db="EMBL/GenBank/DDBJ databases">
        <title>Genome Sequence of a Multidrug-Resistant Candida haemulonii Isolate from a Patient with Chronic Leg Ulcers in Israel.</title>
        <authorList>
            <person name="Chow N.A."/>
            <person name="Gade L."/>
            <person name="Batra D."/>
            <person name="Rowe L.A."/>
            <person name="Ben-Ami R."/>
            <person name="Loparev V.N."/>
            <person name="Litvintseva A.P."/>
        </authorList>
    </citation>
    <scope>NUCLEOTIDE SEQUENCE [LARGE SCALE GENOMIC DNA]</scope>
    <source>
        <strain evidence="2 3">B11899</strain>
    </source>
</reference>
<organism evidence="2 3">
    <name type="scientific">Candidozyma haemuli</name>
    <dbReference type="NCBI Taxonomy" id="45357"/>
    <lineage>
        <taxon>Eukaryota</taxon>
        <taxon>Fungi</taxon>
        <taxon>Dikarya</taxon>
        <taxon>Ascomycota</taxon>
        <taxon>Saccharomycotina</taxon>
        <taxon>Pichiomycetes</taxon>
        <taxon>Metschnikowiaceae</taxon>
        <taxon>Candidozyma</taxon>
    </lineage>
</organism>
<dbReference type="VEuPathDB" id="FungiDB:CXQ85_000336"/>
<feature type="compositionally biased region" description="Low complexity" evidence="1">
    <location>
        <begin position="133"/>
        <end position="148"/>
    </location>
</feature>
<feature type="compositionally biased region" description="Low complexity" evidence="1">
    <location>
        <begin position="82"/>
        <end position="102"/>
    </location>
</feature>
<comment type="caution">
    <text evidence="2">The sequence shown here is derived from an EMBL/GenBank/DDBJ whole genome shotgun (WGS) entry which is preliminary data.</text>
</comment>
<feature type="compositionally biased region" description="Polar residues" evidence="1">
    <location>
        <begin position="18"/>
        <end position="52"/>
    </location>
</feature>
<gene>
    <name evidence="2" type="ORF">CXQ85_000336</name>
</gene>
<name>A0A2V1AWW9_9ASCO</name>
<evidence type="ECO:0000313" key="3">
    <source>
        <dbReference type="Proteomes" id="UP000244309"/>
    </source>
</evidence>
<sequence length="306" mass="32511">MPQQYGPQGMGNGGMSPMNYSGQMLRQGQNGNGVEQPQNNQNRNTNALQDYQMQLMLLEKQNKKRLDIARNSSAGDLNSMPQMQQVQQDGGMMQQGLQNAPPKASPAPSPVLNNKNSPSTKSKKATTAKKATKASAAAAASGASARSSMSGGVKRENITPLTPAADSDFTNKKRKGSTSDSPAKKASSKAGVKKEEEKSKKKSEEKSDSQLIEGIDLDKKPDGQDEDKFQPSSAYFHASLGGNDKMVSVDILGGATNGDNNFFNSAVTSGMDDVDFEFNNFLDSADAGLNDSITGFNWGNPIEGGD</sequence>
<evidence type="ECO:0000256" key="1">
    <source>
        <dbReference type="SAM" id="MobiDB-lite"/>
    </source>
</evidence>
<feature type="compositionally biased region" description="Basic and acidic residues" evidence="1">
    <location>
        <begin position="216"/>
        <end position="229"/>
    </location>
</feature>
<feature type="compositionally biased region" description="Polar residues" evidence="1">
    <location>
        <begin position="70"/>
        <end position="81"/>
    </location>
</feature>
<protein>
    <submittedName>
        <fullName evidence="2">Uncharacterized protein</fullName>
    </submittedName>
</protein>
<dbReference type="AlphaFoldDB" id="A0A2V1AWW9"/>
<dbReference type="Proteomes" id="UP000244309">
    <property type="component" value="Unassembled WGS sequence"/>
</dbReference>
<dbReference type="GeneID" id="37005669"/>
<dbReference type="EMBL" id="PKFO01000005">
    <property type="protein sequence ID" value="PVH21361.1"/>
    <property type="molecule type" value="Genomic_DNA"/>
</dbReference>
<feature type="compositionally biased region" description="Basic residues" evidence="1">
    <location>
        <begin position="121"/>
        <end position="132"/>
    </location>
</feature>
<accession>A0A2V1AWW9</accession>